<comment type="caution">
    <text evidence="3">The sequence shown here is derived from an EMBL/GenBank/DDBJ whole genome shotgun (WGS) entry which is preliminary data.</text>
</comment>
<accession>A0A0F9TFA9</accession>
<dbReference type="Pfam" id="PF13439">
    <property type="entry name" value="Glyco_transf_4"/>
    <property type="match status" value="1"/>
</dbReference>
<protein>
    <recommendedName>
        <fullName evidence="4">Glycosyltransferase subfamily 4-like N-terminal domain-containing protein</fullName>
    </recommendedName>
</protein>
<dbReference type="Gene3D" id="3.40.50.2000">
    <property type="entry name" value="Glycogen Phosphorylase B"/>
    <property type="match status" value="2"/>
</dbReference>
<dbReference type="PANTHER" id="PTHR45947">
    <property type="entry name" value="SULFOQUINOVOSYL TRANSFERASE SQD2"/>
    <property type="match status" value="1"/>
</dbReference>
<dbReference type="PANTHER" id="PTHR45947:SF3">
    <property type="entry name" value="SULFOQUINOVOSYL TRANSFERASE SQD2"/>
    <property type="match status" value="1"/>
</dbReference>
<dbReference type="InterPro" id="IPR001296">
    <property type="entry name" value="Glyco_trans_1"/>
</dbReference>
<dbReference type="InterPro" id="IPR028098">
    <property type="entry name" value="Glyco_trans_4-like_N"/>
</dbReference>
<feature type="domain" description="Glycosyl transferase family 1" evidence="1">
    <location>
        <begin position="195"/>
        <end position="359"/>
    </location>
</feature>
<evidence type="ECO:0000259" key="2">
    <source>
        <dbReference type="Pfam" id="PF13439"/>
    </source>
</evidence>
<dbReference type="Pfam" id="PF00534">
    <property type="entry name" value="Glycos_transf_1"/>
    <property type="match status" value="1"/>
</dbReference>
<dbReference type="AlphaFoldDB" id="A0A0F9TFA9"/>
<dbReference type="SUPFAM" id="SSF53756">
    <property type="entry name" value="UDP-Glycosyltransferase/glycogen phosphorylase"/>
    <property type="match status" value="1"/>
</dbReference>
<evidence type="ECO:0008006" key="4">
    <source>
        <dbReference type="Google" id="ProtNLM"/>
    </source>
</evidence>
<reference evidence="3" key="1">
    <citation type="journal article" date="2015" name="Nature">
        <title>Complex archaea that bridge the gap between prokaryotes and eukaryotes.</title>
        <authorList>
            <person name="Spang A."/>
            <person name="Saw J.H."/>
            <person name="Jorgensen S.L."/>
            <person name="Zaremba-Niedzwiedzka K."/>
            <person name="Martijn J."/>
            <person name="Lind A.E."/>
            <person name="van Eijk R."/>
            <person name="Schleper C."/>
            <person name="Guy L."/>
            <person name="Ettema T.J."/>
        </authorList>
    </citation>
    <scope>NUCLEOTIDE SEQUENCE</scope>
</reference>
<sequence>MRIALVIERLDIGRGGRETSTAQIAAALAGRGHGVTVLCQQSSWNCPGVEVRALGRRGLSRAGKLRQFIADVRREMDGAGFDIVHSVLPVPGATIYQPRGGTIPAQRRASRRRRSHLGAAISALTEPLNRHRAAMAKLERDVVCDPATTCLAVSDMVAEEFVEFYGRSEGVRTVFGGVDLPAIDEETRAHWRVRLRQKLGVTSGDPVFLTVAVNYELKGVAETIDAFGAWRQRGVAEHARLMIVGRDPALAEGYRRMASLRGIGGQVTFEPPTDEMWKLYAAADVCVLLSWYDPCSRVVLEATRLGIPSITTATNGAAEIVHAGAGVVVRSPGDRAGVVAAMTMLADPDRRAECANACRRAADGLSMGRHVDELIDTYTQVMTT</sequence>
<name>A0A0F9TFA9_9ZZZZ</name>
<dbReference type="CDD" id="cd03801">
    <property type="entry name" value="GT4_PimA-like"/>
    <property type="match status" value="1"/>
</dbReference>
<proteinExistence type="predicted"/>
<organism evidence="3">
    <name type="scientific">marine sediment metagenome</name>
    <dbReference type="NCBI Taxonomy" id="412755"/>
    <lineage>
        <taxon>unclassified sequences</taxon>
        <taxon>metagenomes</taxon>
        <taxon>ecological metagenomes</taxon>
    </lineage>
</organism>
<evidence type="ECO:0000259" key="1">
    <source>
        <dbReference type="Pfam" id="PF00534"/>
    </source>
</evidence>
<feature type="domain" description="Glycosyltransferase subfamily 4-like N-terminal" evidence="2">
    <location>
        <begin position="15"/>
        <end position="180"/>
    </location>
</feature>
<gene>
    <name evidence="3" type="ORF">LCGC14_0335240</name>
</gene>
<dbReference type="InterPro" id="IPR050194">
    <property type="entry name" value="Glycosyltransferase_grp1"/>
</dbReference>
<evidence type="ECO:0000313" key="3">
    <source>
        <dbReference type="EMBL" id="KKN79895.1"/>
    </source>
</evidence>
<dbReference type="GO" id="GO:0016757">
    <property type="term" value="F:glycosyltransferase activity"/>
    <property type="evidence" value="ECO:0007669"/>
    <property type="project" value="InterPro"/>
</dbReference>
<dbReference type="EMBL" id="LAZR01000240">
    <property type="protein sequence ID" value="KKN79895.1"/>
    <property type="molecule type" value="Genomic_DNA"/>
</dbReference>